<evidence type="ECO:0000256" key="2">
    <source>
        <dbReference type="ARBA" id="ARBA00022692"/>
    </source>
</evidence>
<dbReference type="GO" id="GO:0005509">
    <property type="term" value="F:calcium ion binding"/>
    <property type="evidence" value="ECO:0007669"/>
    <property type="project" value="InterPro"/>
</dbReference>
<keyword evidence="5" id="KW-0175">Coiled coil</keyword>
<dbReference type="GO" id="GO:0016020">
    <property type="term" value="C:membrane"/>
    <property type="evidence" value="ECO:0007669"/>
    <property type="project" value="UniProtKB-SubCell"/>
</dbReference>
<dbReference type="Pfam" id="PF08507">
    <property type="entry name" value="COPI_assoc"/>
    <property type="match status" value="1"/>
</dbReference>
<feature type="domain" description="EF-hand" evidence="7">
    <location>
        <begin position="196"/>
        <end position="231"/>
    </location>
</feature>
<keyword evidence="3 6" id="KW-1133">Transmembrane helix</keyword>
<feature type="transmembrane region" description="Helical" evidence="6">
    <location>
        <begin position="85"/>
        <end position="103"/>
    </location>
</feature>
<dbReference type="AlphaFoldDB" id="A0A7S2X5S5"/>
<name>A0A7S2X5S5_9EUKA</name>
<evidence type="ECO:0000256" key="3">
    <source>
        <dbReference type="ARBA" id="ARBA00022989"/>
    </source>
</evidence>
<evidence type="ECO:0000256" key="5">
    <source>
        <dbReference type="SAM" id="Coils"/>
    </source>
</evidence>
<evidence type="ECO:0000256" key="4">
    <source>
        <dbReference type="ARBA" id="ARBA00023136"/>
    </source>
</evidence>
<evidence type="ECO:0000313" key="8">
    <source>
        <dbReference type="EMBL" id="CAD9746717.1"/>
    </source>
</evidence>
<evidence type="ECO:0000256" key="6">
    <source>
        <dbReference type="SAM" id="Phobius"/>
    </source>
</evidence>
<accession>A0A7S2X5S5</accession>
<dbReference type="InterPro" id="IPR013714">
    <property type="entry name" value="Golgi_TVP15"/>
</dbReference>
<organism evidence="8">
    <name type="scientific">Lotharella oceanica</name>
    <dbReference type="NCBI Taxonomy" id="641309"/>
    <lineage>
        <taxon>Eukaryota</taxon>
        <taxon>Sar</taxon>
        <taxon>Rhizaria</taxon>
        <taxon>Cercozoa</taxon>
        <taxon>Chlorarachniophyceae</taxon>
        <taxon>Lotharella</taxon>
    </lineage>
</organism>
<dbReference type="SUPFAM" id="SSF47473">
    <property type="entry name" value="EF-hand"/>
    <property type="match status" value="1"/>
</dbReference>
<dbReference type="CDD" id="cd00051">
    <property type="entry name" value="EFh"/>
    <property type="match status" value="1"/>
</dbReference>
<comment type="subcellular location">
    <subcellularLocation>
        <location evidence="1">Membrane</location>
        <topology evidence="1">Multi-pass membrane protein</topology>
    </subcellularLocation>
</comment>
<gene>
    <name evidence="8" type="ORF">LSP00402_LOCUS1433</name>
</gene>
<proteinExistence type="predicted"/>
<keyword evidence="4 6" id="KW-0472">Membrane</keyword>
<evidence type="ECO:0000259" key="7">
    <source>
        <dbReference type="PROSITE" id="PS50222"/>
    </source>
</evidence>
<sequence>MGAAALRRVKAETSALSVKAKKGTRALGCLGFIGGLLTAFLSLLGMLNVLNPLGLLVEAYTFIFGVMLALLEAQNQCFPLSFFEYWARFITTLGGRGFFYLYVGSLIVAKWTLLSLGVGGYMIIVGVLFIAQSYRVSKELKEAEKELNRVEGETKKQTEGFRTKVKQAWEKYDPEGNGAIYTKKLGRLCKELGRPMDKEDLKEAKTKLDPDRLGEIDFEDFLRWWAKLSLAEP</sequence>
<feature type="coiled-coil region" evidence="5">
    <location>
        <begin position="133"/>
        <end position="160"/>
    </location>
</feature>
<reference evidence="8" key="1">
    <citation type="submission" date="2021-01" db="EMBL/GenBank/DDBJ databases">
        <authorList>
            <person name="Corre E."/>
            <person name="Pelletier E."/>
            <person name="Niang G."/>
            <person name="Scheremetjew M."/>
            <person name="Finn R."/>
            <person name="Kale V."/>
            <person name="Holt S."/>
            <person name="Cochrane G."/>
            <person name="Meng A."/>
            <person name="Brown T."/>
            <person name="Cohen L."/>
        </authorList>
    </citation>
    <scope>NUCLEOTIDE SEQUENCE</scope>
    <source>
        <strain evidence="8">CCMP622</strain>
    </source>
</reference>
<dbReference type="PROSITE" id="PS50222">
    <property type="entry name" value="EF_HAND_2"/>
    <property type="match status" value="1"/>
</dbReference>
<feature type="transmembrane region" description="Helical" evidence="6">
    <location>
        <begin position="53"/>
        <end position="73"/>
    </location>
</feature>
<keyword evidence="2 6" id="KW-0812">Transmembrane</keyword>
<evidence type="ECO:0000256" key="1">
    <source>
        <dbReference type="ARBA" id="ARBA00004141"/>
    </source>
</evidence>
<dbReference type="InterPro" id="IPR002048">
    <property type="entry name" value="EF_hand_dom"/>
</dbReference>
<dbReference type="InterPro" id="IPR011992">
    <property type="entry name" value="EF-hand-dom_pair"/>
</dbReference>
<dbReference type="Gene3D" id="1.10.238.10">
    <property type="entry name" value="EF-hand"/>
    <property type="match status" value="1"/>
</dbReference>
<dbReference type="PANTHER" id="PTHR28128">
    <property type="entry name" value="GOLGI APPARATUS MEMBRANE PROTEIN TVP15"/>
    <property type="match status" value="1"/>
</dbReference>
<protein>
    <recommendedName>
        <fullName evidence="7">EF-hand domain-containing protein</fullName>
    </recommendedName>
</protein>
<dbReference type="EMBL" id="HBHP01002191">
    <property type="protein sequence ID" value="CAD9746717.1"/>
    <property type="molecule type" value="Transcribed_RNA"/>
</dbReference>
<feature type="transmembrane region" description="Helical" evidence="6">
    <location>
        <begin position="26"/>
        <end position="47"/>
    </location>
</feature>
<feature type="transmembrane region" description="Helical" evidence="6">
    <location>
        <begin position="109"/>
        <end position="131"/>
    </location>
</feature>
<dbReference type="PANTHER" id="PTHR28128:SF1">
    <property type="entry name" value="GOLGI APPARATUS MEMBRANE PROTEIN TVP15"/>
    <property type="match status" value="1"/>
</dbReference>
<dbReference type="Pfam" id="PF13499">
    <property type="entry name" value="EF-hand_7"/>
    <property type="match status" value="1"/>
</dbReference>